<accession>A0A100W4R5</accession>
<dbReference type="AlphaFoldDB" id="A0A100W4R5"/>
<sequence>MEVEWIPRILGIGGTTRPGSSSERALRAALQLAEDAGAQTDILLADDLEFPAYAPERGVLGSKAERMLDLARRADGVIVASPGFHGGPSGLIKNALDHLEELRADERPYLDGRAIGCIVCAAGWQATATTLAALRSTVHALRGWPTPLGVTINSTTRGDADPIVAAAPQLGLLVDQVIAFAHWRRAAAVVEVSA</sequence>
<keyword evidence="3" id="KW-1185">Reference proteome</keyword>
<dbReference type="STRING" id="146020.RMCB_5685"/>
<dbReference type="Gene3D" id="3.40.50.360">
    <property type="match status" value="1"/>
</dbReference>
<evidence type="ECO:0000259" key="1">
    <source>
        <dbReference type="Pfam" id="PF03358"/>
    </source>
</evidence>
<organism evidence="2 3">
    <name type="scientific">Mycolicibacterium brisbanense</name>
    <dbReference type="NCBI Taxonomy" id="146020"/>
    <lineage>
        <taxon>Bacteria</taxon>
        <taxon>Bacillati</taxon>
        <taxon>Actinomycetota</taxon>
        <taxon>Actinomycetes</taxon>
        <taxon>Mycobacteriales</taxon>
        <taxon>Mycobacteriaceae</taxon>
        <taxon>Mycolicibacterium</taxon>
    </lineage>
</organism>
<protein>
    <submittedName>
        <fullName evidence="2">Putative NADPH-dependent FMN reductase</fullName>
    </submittedName>
</protein>
<evidence type="ECO:0000313" key="3">
    <source>
        <dbReference type="Proteomes" id="UP000069620"/>
    </source>
</evidence>
<reference evidence="3" key="1">
    <citation type="journal article" date="2016" name="Genome Announc.">
        <title>Draft Genome Sequences of Five Rapidly Growing Mycobacterium Species, M. thermoresistibile, M. fortuitum subsp. acetamidolyticum, M. canariasense, M. brisbanense, and M. novocastrense.</title>
        <authorList>
            <person name="Katahira K."/>
            <person name="Ogura Y."/>
            <person name="Gotoh Y."/>
            <person name="Hayashi T."/>
        </authorList>
    </citation>
    <scope>NUCLEOTIDE SEQUENCE [LARGE SCALE GENOMIC DNA]</scope>
    <source>
        <strain evidence="3">JCM15654</strain>
    </source>
</reference>
<dbReference type="Proteomes" id="UP000069620">
    <property type="component" value="Unassembled WGS sequence"/>
</dbReference>
<dbReference type="GO" id="GO:0016491">
    <property type="term" value="F:oxidoreductase activity"/>
    <property type="evidence" value="ECO:0007669"/>
    <property type="project" value="InterPro"/>
</dbReference>
<gene>
    <name evidence="2" type="ORF">RMCB_5685</name>
</gene>
<dbReference type="EMBL" id="BCSX01000050">
    <property type="protein sequence ID" value="GAS91589.1"/>
    <property type="molecule type" value="Genomic_DNA"/>
</dbReference>
<feature type="domain" description="NADPH-dependent FMN reductase-like" evidence="1">
    <location>
        <begin position="7"/>
        <end position="148"/>
    </location>
</feature>
<proteinExistence type="predicted"/>
<dbReference type="Pfam" id="PF03358">
    <property type="entry name" value="FMN_red"/>
    <property type="match status" value="1"/>
</dbReference>
<evidence type="ECO:0000313" key="2">
    <source>
        <dbReference type="EMBL" id="GAS91589.1"/>
    </source>
</evidence>
<dbReference type="InterPro" id="IPR029039">
    <property type="entry name" value="Flavoprotein-like_sf"/>
</dbReference>
<reference evidence="3" key="2">
    <citation type="submission" date="2016-02" db="EMBL/GenBank/DDBJ databases">
        <title>Draft genome sequence of five rapidly growing Mycobacterium species.</title>
        <authorList>
            <person name="Katahira K."/>
            <person name="Gotou Y."/>
            <person name="Iida K."/>
            <person name="Ogura Y."/>
            <person name="Hayashi T."/>
        </authorList>
    </citation>
    <scope>NUCLEOTIDE SEQUENCE [LARGE SCALE GENOMIC DNA]</scope>
    <source>
        <strain evidence="3">JCM15654</strain>
    </source>
</reference>
<dbReference type="SUPFAM" id="SSF52218">
    <property type="entry name" value="Flavoproteins"/>
    <property type="match status" value="1"/>
</dbReference>
<dbReference type="InterPro" id="IPR005025">
    <property type="entry name" value="FMN_Rdtase-like_dom"/>
</dbReference>
<comment type="caution">
    <text evidence="2">The sequence shown here is derived from an EMBL/GenBank/DDBJ whole genome shotgun (WGS) entry which is preliminary data.</text>
</comment>
<name>A0A100W4R5_9MYCO</name>